<evidence type="ECO:0000313" key="2">
    <source>
        <dbReference type="Proteomes" id="UP000261560"/>
    </source>
</evidence>
<dbReference type="Proteomes" id="UP000261560">
    <property type="component" value="Unplaced"/>
</dbReference>
<protein>
    <submittedName>
        <fullName evidence="1">Uncharacterized protein</fullName>
    </submittedName>
</protein>
<dbReference type="PaxDb" id="30732-ENSOMEP00000012599"/>
<dbReference type="AlphaFoldDB" id="A0A3B3C4U3"/>
<dbReference type="Ensembl" id="ENSOMET00000019993.1">
    <property type="protein sequence ID" value="ENSOMEP00000012599.1"/>
    <property type="gene ID" value="ENSOMEG00000013999.1"/>
</dbReference>
<proteinExistence type="predicted"/>
<reference evidence="1" key="2">
    <citation type="submission" date="2025-09" db="UniProtKB">
        <authorList>
            <consortium name="Ensembl"/>
        </authorList>
    </citation>
    <scope>IDENTIFICATION</scope>
</reference>
<keyword evidence="2" id="KW-1185">Reference proteome</keyword>
<organism evidence="1 2">
    <name type="scientific">Oryzias melastigma</name>
    <name type="common">Marine medaka</name>
    <dbReference type="NCBI Taxonomy" id="30732"/>
    <lineage>
        <taxon>Eukaryota</taxon>
        <taxon>Metazoa</taxon>
        <taxon>Chordata</taxon>
        <taxon>Craniata</taxon>
        <taxon>Vertebrata</taxon>
        <taxon>Euteleostomi</taxon>
        <taxon>Actinopterygii</taxon>
        <taxon>Neopterygii</taxon>
        <taxon>Teleostei</taxon>
        <taxon>Neoteleostei</taxon>
        <taxon>Acanthomorphata</taxon>
        <taxon>Ovalentaria</taxon>
        <taxon>Atherinomorphae</taxon>
        <taxon>Beloniformes</taxon>
        <taxon>Adrianichthyidae</taxon>
        <taxon>Oryziinae</taxon>
        <taxon>Oryzias</taxon>
    </lineage>
</organism>
<dbReference type="STRING" id="30732.ENSOMEP00000012599"/>
<reference evidence="1" key="1">
    <citation type="submission" date="2025-08" db="UniProtKB">
        <authorList>
            <consortium name="Ensembl"/>
        </authorList>
    </citation>
    <scope>IDENTIFICATION</scope>
</reference>
<sequence>MKHVLGLLEEPGKCTWDPLMEVSIYVSTDGMFGKCHSVPVKEVYTYDVSPPVVQHFKILLEKLSNRDNNNTNNKYNFVELHQIYSDAFTSG</sequence>
<dbReference type="GeneTree" id="ENSGT00960000187965"/>
<accession>A0A3B3C4U3</accession>
<name>A0A3B3C4U3_ORYME</name>
<evidence type="ECO:0000313" key="1">
    <source>
        <dbReference type="Ensembl" id="ENSOMEP00000012599.1"/>
    </source>
</evidence>